<evidence type="ECO:0000256" key="5">
    <source>
        <dbReference type="ARBA" id="ARBA00022679"/>
    </source>
</evidence>
<feature type="domain" description="Post-SET" evidence="11">
    <location>
        <begin position="542"/>
        <end position="558"/>
    </location>
</feature>
<feature type="region of interest" description="Disordered" evidence="9">
    <location>
        <begin position="840"/>
        <end position="872"/>
    </location>
</feature>
<keyword evidence="6" id="KW-0949">S-adenosyl-L-methionine</keyword>
<feature type="region of interest" description="Disordered" evidence="9">
    <location>
        <begin position="690"/>
        <end position="788"/>
    </location>
</feature>
<evidence type="ECO:0000256" key="1">
    <source>
        <dbReference type="ARBA" id="ARBA00004123"/>
    </source>
</evidence>
<evidence type="ECO:0000313" key="13">
    <source>
        <dbReference type="EMBL" id="OQN96573.1"/>
    </source>
</evidence>
<feature type="domain" description="AWS" evidence="12">
    <location>
        <begin position="356"/>
        <end position="408"/>
    </location>
</feature>
<dbReference type="GO" id="GO:0042054">
    <property type="term" value="F:histone methyltransferase activity"/>
    <property type="evidence" value="ECO:0007669"/>
    <property type="project" value="InterPro"/>
</dbReference>
<dbReference type="STRING" id="1507870.A0A1V8SBX9"/>
<evidence type="ECO:0000256" key="2">
    <source>
        <dbReference type="ARBA" id="ARBA00004286"/>
    </source>
</evidence>
<keyword evidence="14" id="KW-1185">Reference proteome</keyword>
<feature type="compositionally biased region" description="Polar residues" evidence="9">
    <location>
        <begin position="756"/>
        <end position="765"/>
    </location>
</feature>
<keyword evidence="7" id="KW-0539">Nucleus</keyword>
<proteinExistence type="predicted"/>
<dbReference type="GO" id="GO:0032259">
    <property type="term" value="P:methylation"/>
    <property type="evidence" value="ECO:0007669"/>
    <property type="project" value="UniProtKB-KW"/>
</dbReference>
<evidence type="ECO:0000259" key="11">
    <source>
        <dbReference type="PROSITE" id="PS50868"/>
    </source>
</evidence>
<sequence length="872" mass="94024">MTRALDPTTRESSTTSSSALSNIQVAGGTLDDENASDAPAASTPPTSLGDASSIASGKDEAGPSGRAKRARSSVNYNLKTLSDQQREEDAGQAAKRRSVSGLTGRTLVDDSEREPSTKPKAAAKKSLISESIPADLPPRPVFRQQSVKDRVKSVAGKVSSVLGKRSRDVVEAGKRKLEEVTVKKTKLLKELEMGPRGVLDEIDLYALEEELERPSKKAKKETVKEEAPPVVVQPLSVIKTTTGKRGKKWQKEGLYVGQTADPESTQSGASKKLSKKRPGSAMSDAPAPTTSKLPFLPLPMFDYMTKQRDFVIPFDVFAPSVTKYHQKPRDWTQVNKNRLIGDAKDIWKRRAQAKALPRSLCGCESPAEGESHGCGEWCLNRSMQYECSEENCLLSAKDCGNRAFAELGKRLEKKGAYDVGVEVLATGNRGFGVRACRAFTPGDIVMEYTGEIISEGECQRRMHEVYNGKDNYYLMELDGGLVIDGTKGSMARFVNHSCEPNCEVRMCLVAGTPRMGVFAGENGVKTGEELTYDYNFDNFGQTRQRCYCGAPSCRGFLCARLSKDELKKWQKEEAERLAKVQAEAEKKAREAAKAKAEGGKKAGWRGWVTLGDIKDDLKKELEAKAEREKGSVRAARLEARRSGAPLKRTAEVVVKQAKRRTTTKTVVEFKVKKAVGDVAAGADDAVKEEGDLTASRVMASEPADDEAVAERPSIIEVTTEPKDVTLTDEAAPITASAPETKPEPSTFRPAHKRTHSALSTGTSKFTEALPSSIVPQPTAATSTSETVSKADEVAPLLASSATSLVSLNEDDVLAVDEEPAKKRRKFGEVLRGVAGAVGRGLGAGGVKGKGKVGGSGEGKGLKQSTLKFGKVV</sequence>
<dbReference type="InParanoid" id="A0A1V8SBX9"/>
<gene>
    <name evidence="13" type="ORF">B0A48_17003</name>
</gene>
<dbReference type="PANTHER" id="PTHR22884">
    <property type="entry name" value="SET DOMAIN PROTEINS"/>
    <property type="match status" value="1"/>
</dbReference>
<feature type="compositionally biased region" description="Polar residues" evidence="9">
    <location>
        <begin position="773"/>
        <end position="787"/>
    </location>
</feature>
<feature type="compositionally biased region" description="Gly residues" evidence="9">
    <location>
        <begin position="840"/>
        <end position="858"/>
    </location>
</feature>
<dbReference type="SUPFAM" id="SSF82199">
    <property type="entry name" value="SET domain"/>
    <property type="match status" value="1"/>
</dbReference>
<dbReference type="InterPro" id="IPR046341">
    <property type="entry name" value="SET_dom_sf"/>
</dbReference>
<protein>
    <recommendedName>
        <fullName evidence="15">SET domain-containing protein</fullName>
    </recommendedName>
</protein>
<feature type="compositionally biased region" description="Basic and acidic residues" evidence="9">
    <location>
        <begin position="107"/>
        <end position="117"/>
    </location>
</feature>
<evidence type="ECO:0000256" key="3">
    <source>
        <dbReference type="ARBA" id="ARBA00022454"/>
    </source>
</evidence>
<comment type="caution">
    <text evidence="13">The sequence shown here is derived from an EMBL/GenBank/DDBJ whole genome shotgun (WGS) entry which is preliminary data.</text>
</comment>
<reference evidence="14" key="1">
    <citation type="submission" date="2017-03" db="EMBL/GenBank/DDBJ databases">
        <title>Genomes of endolithic fungi from Antarctica.</title>
        <authorList>
            <person name="Coleine C."/>
            <person name="Masonjones S."/>
            <person name="Stajich J.E."/>
        </authorList>
    </citation>
    <scope>NUCLEOTIDE SEQUENCE [LARGE SCALE GENOMIC DNA]</scope>
    <source>
        <strain evidence="14">CCFEE 5527</strain>
    </source>
</reference>
<dbReference type="InterPro" id="IPR006560">
    <property type="entry name" value="AWS_dom"/>
</dbReference>
<dbReference type="AlphaFoldDB" id="A0A1V8SBX9"/>
<feature type="region of interest" description="Disordered" evidence="9">
    <location>
        <begin position="249"/>
        <end position="289"/>
    </location>
</feature>
<dbReference type="PROSITE" id="PS51215">
    <property type="entry name" value="AWS"/>
    <property type="match status" value="1"/>
</dbReference>
<dbReference type="InterPro" id="IPR001214">
    <property type="entry name" value="SET_dom"/>
</dbReference>
<dbReference type="Gene3D" id="2.170.270.10">
    <property type="entry name" value="SET domain"/>
    <property type="match status" value="1"/>
</dbReference>
<organism evidence="13 14">
    <name type="scientific">Cryoendolithus antarcticus</name>
    <dbReference type="NCBI Taxonomy" id="1507870"/>
    <lineage>
        <taxon>Eukaryota</taxon>
        <taxon>Fungi</taxon>
        <taxon>Dikarya</taxon>
        <taxon>Ascomycota</taxon>
        <taxon>Pezizomycotina</taxon>
        <taxon>Dothideomycetes</taxon>
        <taxon>Dothideomycetidae</taxon>
        <taxon>Cladosporiales</taxon>
        <taxon>Cladosporiaceae</taxon>
        <taxon>Cryoendolithus</taxon>
    </lineage>
</organism>
<evidence type="ECO:0000256" key="8">
    <source>
        <dbReference type="SAM" id="Coils"/>
    </source>
</evidence>
<feature type="compositionally biased region" description="Low complexity" evidence="9">
    <location>
        <begin position="36"/>
        <end position="47"/>
    </location>
</feature>
<feature type="domain" description="SET" evidence="10">
    <location>
        <begin position="419"/>
        <end position="535"/>
    </location>
</feature>
<dbReference type="Pfam" id="PF00856">
    <property type="entry name" value="SET"/>
    <property type="match status" value="1"/>
</dbReference>
<keyword evidence="5" id="KW-0808">Transferase</keyword>
<dbReference type="OrthoDB" id="422362at2759"/>
<dbReference type="Proteomes" id="UP000192596">
    <property type="component" value="Unassembled WGS sequence"/>
</dbReference>
<feature type="compositionally biased region" description="Low complexity" evidence="9">
    <location>
        <begin position="10"/>
        <end position="21"/>
    </location>
</feature>
<dbReference type="EMBL" id="NAJO01000064">
    <property type="protein sequence ID" value="OQN96573.1"/>
    <property type="molecule type" value="Genomic_DNA"/>
</dbReference>
<evidence type="ECO:0000259" key="12">
    <source>
        <dbReference type="PROSITE" id="PS51215"/>
    </source>
</evidence>
<keyword evidence="3" id="KW-0158">Chromosome</keyword>
<dbReference type="PROSITE" id="PS50868">
    <property type="entry name" value="POST_SET"/>
    <property type="match status" value="1"/>
</dbReference>
<evidence type="ECO:0000259" key="10">
    <source>
        <dbReference type="PROSITE" id="PS50280"/>
    </source>
</evidence>
<evidence type="ECO:0000256" key="6">
    <source>
        <dbReference type="ARBA" id="ARBA00022691"/>
    </source>
</evidence>
<dbReference type="Pfam" id="PF17907">
    <property type="entry name" value="AWS"/>
    <property type="match status" value="1"/>
</dbReference>
<feature type="compositionally biased region" description="Polar residues" evidence="9">
    <location>
        <begin position="72"/>
        <end position="83"/>
    </location>
</feature>
<evidence type="ECO:0000313" key="14">
    <source>
        <dbReference type="Proteomes" id="UP000192596"/>
    </source>
</evidence>
<evidence type="ECO:0000256" key="7">
    <source>
        <dbReference type="ARBA" id="ARBA00023242"/>
    </source>
</evidence>
<evidence type="ECO:0008006" key="15">
    <source>
        <dbReference type="Google" id="ProtNLM"/>
    </source>
</evidence>
<dbReference type="GO" id="GO:0005634">
    <property type="term" value="C:nucleus"/>
    <property type="evidence" value="ECO:0007669"/>
    <property type="project" value="UniProtKB-SubCell"/>
</dbReference>
<dbReference type="InterPro" id="IPR050777">
    <property type="entry name" value="SET2_Histone-Lys_MeTrsfase"/>
</dbReference>
<dbReference type="GO" id="GO:0005694">
    <property type="term" value="C:chromosome"/>
    <property type="evidence" value="ECO:0007669"/>
    <property type="project" value="UniProtKB-SubCell"/>
</dbReference>
<keyword evidence="4" id="KW-0489">Methyltransferase</keyword>
<name>A0A1V8SBX9_9PEZI</name>
<evidence type="ECO:0000256" key="4">
    <source>
        <dbReference type="ARBA" id="ARBA00022603"/>
    </source>
</evidence>
<dbReference type="SMART" id="SM00317">
    <property type="entry name" value="SET"/>
    <property type="match status" value="1"/>
</dbReference>
<dbReference type="PROSITE" id="PS50280">
    <property type="entry name" value="SET"/>
    <property type="match status" value="1"/>
</dbReference>
<comment type="subcellular location">
    <subcellularLocation>
        <location evidence="2">Chromosome</location>
    </subcellularLocation>
    <subcellularLocation>
        <location evidence="1">Nucleus</location>
    </subcellularLocation>
</comment>
<keyword evidence="8" id="KW-0175">Coiled coil</keyword>
<evidence type="ECO:0000256" key="9">
    <source>
        <dbReference type="SAM" id="MobiDB-lite"/>
    </source>
</evidence>
<dbReference type="InterPro" id="IPR003616">
    <property type="entry name" value="Post-SET_dom"/>
</dbReference>
<feature type="coiled-coil region" evidence="8">
    <location>
        <begin position="570"/>
        <end position="638"/>
    </location>
</feature>
<accession>A0A1V8SBX9</accession>
<feature type="region of interest" description="Disordered" evidence="9">
    <location>
        <begin position="1"/>
        <end position="148"/>
    </location>
</feature>